<dbReference type="PROSITE" id="PS50071">
    <property type="entry name" value="HOMEOBOX_2"/>
    <property type="match status" value="2"/>
</dbReference>
<feature type="domain" description="Homeobox" evidence="5">
    <location>
        <begin position="144"/>
        <end position="187"/>
    </location>
</feature>
<feature type="domain" description="Homeobox" evidence="5">
    <location>
        <begin position="23"/>
        <end position="83"/>
    </location>
</feature>
<evidence type="ECO:0000256" key="2">
    <source>
        <dbReference type="PROSITE-ProRule" id="PRU00108"/>
    </source>
</evidence>
<dbReference type="CDD" id="cd00086">
    <property type="entry name" value="homeodomain"/>
    <property type="match status" value="1"/>
</dbReference>
<dbReference type="GO" id="GO:0003677">
    <property type="term" value="F:DNA binding"/>
    <property type="evidence" value="ECO:0007669"/>
    <property type="project" value="UniProtKB-UniRule"/>
</dbReference>
<evidence type="ECO:0000256" key="1">
    <source>
        <dbReference type="ARBA" id="ARBA00004123"/>
    </source>
</evidence>
<accession>A0A2G5TZI8</accession>
<evidence type="ECO:0000313" key="7">
    <source>
        <dbReference type="Proteomes" id="UP000230233"/>
    </source>
</evidence>
<dbReference type="Proteomes" id="UP000230233">
    <property type="component" value="Chromosome IV"/>
</dbReference>
<comment type="caution">
    <text evidence="6">The sequence shown here is derived from an EMBL/GenBank/DDBJ whole genome shotgun (WGS) entry which is preliminary data.</text>
</comment>
<dbReference type="InterPro" id="IPR001356">
    <property type="entry name" value="HD"/>
</dbReference>
<dbReference type="EMBL" id="PDUG01000004">
    <property type="protein sequence ID" value="PIC32356.1"/>
    <property type="molecule type" value="Genomic_DNA"/>
</dbReference>
<dbReference type="AlphaFoldDB" id="A0A2G5TZI8"/>
<name>A0A2G5TZI8_9PELO</name>
<evidence type="ECO:0000313" key="6">
    <source>
        <dbReference type="EMBL" id="PIC32356.1"/>
    </source>
</evidence>
<sequence>MVARNNAQKSSKTPQVVLNVPDEDYYKFNEKFKEEHVKIMLEVFSENRYLSAEKADQLSKEFYCDTAKLRNWFSHRRQTVKKSQQTPPEEILTKIYETDNFFMEYGTKELLEKTKWSEEKIGNWFTQRRLRDGVLKETGTEPVLESSFLQHQFLGKQEENELEKTTGISWFIMNPWFKTKRQHVIRQHLGGSIANLPTEMMMLKAHYRASDTLDLALIRKIAAEMDFYEKDITDYFSEIKTAYQELMEQEKEADVEDMADAPQQQEEQDRLDNVGRSIESSNQEGTDGMAQDDQEQNTEADYDQSPVEADEVEYDEEFGALPDWEYLNAHYSRNAPNVLVLETQNVPEFVNQETVSAPSSSKDSVTEEGSDQDIEILGILPRPIVVAPRIKVEGVQDIVPQDIESPAPPERIVYEIQDRLLEYQEEEHAPGPIPLRRVRTTVGAICGTLVGTHDTGFVSRKQLQEYKVYDPKTREPLVLPFNGSTNMSDWSRCQVQEFLCQILPLNAAKWIASKCLEEIELLLFEPKTPQFFKILTSLASHENQEISWEVYEEISREVRKVRNVQLGRN</sequence>
<dbReference type="SUPFAM" id="SSF46689">
    <property type="entry name" value="Homeodomain-like"/>
    <property type="match status" value="2"/>
</dbReference>
<feature type="DNA-binding region" description="Homeobox" evidence="2">
    <location>
        <begin position="146"/>
        <end position="188"/>
    </location>
</feature>
<evidence type="ECO:0000256" key="3">
    <source>
        <dbReference type="RuleBase" id="RU000682"/>
    </source>
</evidence>
<reference evidence="7" key="1">
    <citation type="submission" date="2017-10" db="EMBL/GenBank/DDBJ databases">
        <title>Rapid genome shrinkage in a self-fertile nematode reveals novel sperm competition proteins.</title>
        <authorList>
            <person name="Yin D."/>
            <person name="Schwarz E.M."/>
            <person name="Thomas C.G."/>
            <person name="Felde R.L."/>
            <person name="Korf I.F."/>
            <person name="Cutter A.D."/>
            <person name="Schartner C.M."/>
            <person name="Ralston E.J."/>
            <person name="Meyer B.J."/>
            <person name="Haag E.S."/>
        </authorList>
    </citation>
    <scope>NUCLEOTIDE SEQUENCE [LARGE SCALE GENOMIC DNA]</scope>
    <source>
        <strain evidence="7">JU1422</strain>
    </source>
</reference>
<feature type="DNA-binding region" description="Homeobox" evidence="2">
    <location>
        <begin position="25"/>
        <end position="84"/>
    </location>
</feature>
<feature type="region of interest" description="Disordered" evidence="4">
    <location>
        <begin position="249"/>
        <end position="307"/>
    </location>
</feature>
<keyword evidence="2 3" id="KW-0539">Nucleus</keyword>
<dbReference type="GO" id="GO:0005634">
    <property type="term" value="C:nucleus"/>
    <property type="evidence" value="ECO:0007669"/>
    <property type="project" value="UniProtKB-SubCell"/>
</dbReference>
<keyword evidence="7" id="KW-1185">Reference proteome</keyword>
<keyword evidence="2 3" id="KW-0371">Homeobox</keyword>
<comment type="subcellular location">
    <subcellularLocation>
        <location evidence="1 2 3">Nucleus</location>
    </subcellularLocation>
</comment>
<dbReference type="Pfam" id="PF00046">
    <property type="entry name" value="Homeodomain"/>
    <property type="match status" value="1"/>
</dbReference>
<dbReference type="SMART" id="SM00389">
    <property type="entry name" value="HOX"/>
    <property type="match status" value="1"/>
</dbReference>
<keyword evidence="2 3" id="KW-0238">DNA-binding</keyword>
<dbReference type="Gene3D" id="1.10.10.60">
    <property type="entry name" value="Homeodomain-like"/>
    <property type="match status" value="1"/>
</dbReference>
<proteinExistence type="predicted"/>
<dbReference type="InterPro" id="IPR009057">
    <property type="entry name" value="Homeodomain-like_sf"/>
</dbReference>
<protein>
    <recommendedName>
        <fullName evidence="5">Homeobox domain-containing protein</fullName>
    </recommendedName>
</protein>
<gene>
    <name evidence="6" type="primary">Cnig_chr_IV.g12717</name>
    <name evidence="6" type="ORF">B9Z55_012717</name>
</gene>
<feature type="compositionally biased region" description="Acidic residues" evidence="4">
    <location>
        <begin position="290"/>
        <end position="307"/>
    </location>
</feature>
<evidence type="ECO:0000256" key="4">
    <source>
        <dbReference type="SAM" id="MobiDB-lite"/>
    </source>
</evidence>
<organism evidence="6 7">
    <name type="scientific">Caenorhabditis nigoni</name>
    <dbReference type="NCBI Taxonomy" id="1611254"/>
    <lineage>
        <taxon>Eukaryota</taxon>
        <taxon>Metazoa</taxon>
        <taxon>Ecdysozoa</taxon>
        <taxon>Nematoda</taxon>
        <taxon>Chromadorea</taxon>
        <taxon>Rhabditida</taxon>
        <taxon>Rhabditina</taxon>
        <taxon>Rhabditomorpha</taxon>
        <taxon>Rhabditoidea</taxon>
        <taxon>Rhabditidae</taxon>
        <taxon>Peloderinae</taxon>
        <taxon>Caenorhabditis</taxon>
    </lineage>
</organism>
<evidence type="ECO:0000259" key="5">
    <source>
        <dbReference type="PROSITE" id="PS50071"/>
    </source>
</evidence>
<dbReference type="OrthoDB" id="5884101at2759"/>